<comment type="caution">
    <text evidence="3">The sequence shown here is derived from an EMBL/GenBank/DDBJ whole genome shotgun (WGS) entry which is preliminary data.</text>
</comment>
<evidence type="ECO:0000313" key="3">
    <source>
        <dbReference type="EMBL" id="MFC6952576.1"/>
    </source>
</evidence>
<dbReference type="InterPro" id="IPR002539">
    <property type="entry name" value="MaoC-like_dom"/>
</dbReference>
<dbReference type="AlphaFoldDB" id="A0ABD5VI53"/>
<dbReference type="Pfam" id="PF01575">
    <property type="entry name" value="MaoC_dehydratas"/>
    <property type="match status" value="1"/>
</dbReference>
<dbReference type="EMBL" id="JBHSXN010000001">
    <property type="protein sequence ID" value="MFC6952576.1"/>
    <property type="molecule type" value="Genomic_DNA"/>
</dbReference>
<organism evidence="3 4">
    <name type="scientific">Halorubellus litoreus</name>
    <dbReference type="NCBI Taxonomy" id="755308"/>
    <lineage>
        <taxon>Archaea</taxon>
        <taxon>Methanobacteriati</taxon>
        <taxon>Methanobacteriota</taxon>
        <taxon>Stenosarchaea group</taxon>
        <taxon>Halobacteria</taxon>
        <taxon>Halobacteriales</taxon>
        <taxon>Halorubellaceae</taxon>
        <taxon>Halorubellus</taxon>
    </lineage>
</organism>
<feature type="region of interest" description="Disordered" evidence="1">
    <location>
        <begin position="135"/>
        <end position="165"/>
    </location>
</feature>
<evidence type="ECO:0000259" key="2">
    <source>
        <dbReference type="Pfam" id="PF01575"/>
    </source>
</evidence>
<dbReference type="PANTHER" id="PTHR43437:SF3">
    <property type="entry name" value="HYDROXYACYL-THIOESTER DEHYDRATASE TYPE 2, MITOCHONDRIAL"/>
    <property type="match status" value="1"/>
</dbReference>
<proteinExistence type="predicted"/>
<protein>
    <submittedName>
        <fullName evidence="3">MaoC family dehydratase</fullName>
    </submittedName>
</protein>
<feature type="domain" description="MaoC-like" evidence="2">
    <location>
        <begin position="12"/>
        <end position="114"/>
    </location>
</feature>
<dbReference type="InterPro" id="IPR050965">
    <property type="entry name" value="UPF0336/Enoyl-CoA_hydratase"/>
</dbReference>
<name>A0ABD5VI53_9EURY</name>
<dbReference type="Proteomes" id="UP001596395">
    <property type="component" value="Unassembled WGS sequence"/>
</dbReference>
<dbReference type="CDD" id="cd03449">
    <property type="entry name" value="R_hydratase"/>
    <property type="match status" value="1"/>
</dbReference>
<feature type="compositionally biased region" description="Acidic residues" evidence="1">
    <location>
        <begin position="145"/>
        <end position="165"/>
    </location>
</feature>
<dbReference type="Gene3D" id="3.10.129.10">
    <property type="entry name" value="Hotdog Thioesterase"/>
    <property type="match status" value="1"/>
</dbReference>
<evidence type="ECO:0000256" key="1">
    <source>
        <dbReference type="SAM" id="MobiDB-lite"/>
    </source>
</evidence>
<dbReference type="InterPro" id="IPR029069">
    <property type="entry name" value="HotDog_dom_sf"/>
</dbReference>
<keyword evidence="4" id="KW-1185">Reference proteome</keyword>
<dbReference type="RefSeq" id="WP_336349543.1">
    <property type="nucleotide sequence ID" value="NZ_JAZAQL010000001.1"/>
</dbReference>
<dbReference type="SUPFAM" id="SSF54637">
    <property type="entry name" value="Thioesterase/thiol ester dehydrase-isomerase"/>
    <property type="match status" value="1"/>
</dbReference>
<gene>
    <name evidence="3" type="ORF">ACFQGB_06840</name>
</gene>
<dbReference type="GO" id="GO:0016836">
    <property type="term" value="F:hydro-lyase activity"/>
    <property type="evidence" value="ECO:0007669"/>
    <property type="project" value="UniProtKB-ARBA"/>
</dbReference>
<accession>A0ABD5VI53</accession>
<evidence type="ECO:0000313" key="4">
    <source>
        <dbReference type="Proteomes" id="UP001596395"/>
    </source>
</evidence>
<reference evidence="3 4" key="1">
    <citation type="journal article" date="2019" name="Int. J. Syst. Evol. Microbiol.">
        <title>The Global Catalogue of Microorganisms (GCM) 10K type strain sequencing project: providing services to taxonomists for standard genome sequencing and annotation.</title>
        <authorList>
            <consortium name="The Broad Institute Genomics Platform"/>
            <consortium name="The Broad Institute Genome Sequencing Center for Infectious Disease"/>
            <person name="Wu L."/>
            <person name="Ma J."/>
        </authorList>
    </citation>
    <scope>NUCLEOTIDE SEQUENCE [LARGE SCALE GENOMIC DNA]</scope>
    <source>
        <strain evidence="3 4">GX26</strain>
    </source>
</reference>
<sequence>MPVASVGDTADATKTITRSDIEAYADLVGDTNPIHVDTDYAEDTMFDGRVAHGMLSAGVLSAALADLDGDIVYLSQDLQFEAPVRPDETVTAHVEIVEDLGNDQLRANTTVTTHTDTPDETTVLSGDAIVMSVPHETPESNDVTGDAETDAADAETDAADATCDD</sequence>
<dbReference type="PANTHER" id="PTHR43437">
    <property type="entry name" value="HYDROXYACYL-THIOESTER DEHYDRATASE TYPE 2, MITOCHONDRIAL-RELATED"/>
    <property type="match status" value="1"/>
</dbReference>